<dbReference type="PANTHER" id="PTHR30126:SF77">
    <property type="entry name" value="TRANSCRIPTIONAL REGULATORY PROTEIN"/>
    <property type="match status" value="1"/>
</dbReference>
<dbReference type="STRING" id="721133.SAMN05216176_101423"/>
<dbReference type="Gene3D" id="3.40.190.10">
    <property type="entry name" value="Periplasmic binding protein-like II"/>
    <property type="match status" value="2"/>
</dbReference>
<dbReference type="PROSITE" id="PS50931">
    <property type="entry name" value="HTH_LYSR"/>
    <property type="match status" value="1"/>
</dbReference>
<keyword evidence="4" id="KW-0804">Transcription</keyword>
<feature type="domain" description="HTH lysR-type" evidence="5">
    <location>
        <begin position="1"/>
        <end position="58"/>
    </location>
</feature>
<dbReference type="FunFam" id="1.10.10.10:FF:000001">
    <property type="entry name" value="LysR family transcriptional regulator"/>
    <property type="match status" value="1"/>
</dbReference>
<dbReference type="CDD" id="cd05466">
    <property type="entry name" value="PBP2_LTTR_substrate"/>
    <property type="match status" value="1"/>
</dbReference>
<evidence type="ECO:0000256" key="1">
    <source>
        <dbReference type="ARBA" id="ARBA00009437"/>
    </source>
</evidence>
<dbReference type="Pfam" id="PF03466">
    <property type="entry name" value="LysR_substrate"/>
    <property type="match status" value="1"/>
</dbReference>
<dbReference type="InterPro" id="IPR005119">
    <property type="entry name" value="LysR_subst-bd"/>
</dbReference>
<dbReference type="InterPro" id="IPR036388">
    <property type="entry name" value="WH-like_DNA-bd_sf"/>
</dbReference>
<keyword evidence="7" id="KW-1185">Reference proteome</keyword>
<protein>
    <submittedName>
        <fullName evidence="6">LysR family transcriptional regulator</fullName>
    </submittedName>
</protein>
<evidence type="ECO:0000256" key="2">
    <source>
        <dbReference type="ARBA" id="ARBA00023015"/>
    </source>
</evidence>
<gene>
    <name evidence="6" type="ORF">NA8A_04440</name>
</gene>
<evidence type="ECO:0000256" key="3">
    <source>
        <dbReference type="ARBA" id="ARBA00023125"/>
    </source>
</evidence>
<dbReference type="InterPro" id="IPR000847">
    <property type="entry name" value="LysR_HTH_N"/>
</dbReference>
<evidence type="ECO:0000313" key="7">
    <source>
        <dbReference type="Proteomes" id="UP000007374"/>
    </source>
</evidence>
<dbReference type="EMBL" id="AMSI01000002">
    <property type="protein sequence ID" value="EKF44030.1"/>
    <property type="molecule type" value="Genomic_DNA"/>
</dbReference>
<name>K2NXU2_9HYPH</name>
<dbReference type="PATRIC" id="fig|1231190.3.peg.929"/>
<organism evidence="6 7">
    <name type="scientific">Nitratireductor indicus C115</name>
    <dbReference type="NCBI Taxonomy" id="1231190"/>
    <lineage>
        <taxon>Bacteria</taxon>
        <taxon>Pseudomonadati</taxon>
        <taxon>Pseudomonadota</taxon>
        <taxon>Alphaproteobacteria</taxon>
        <taxon>Hyphomicrobiales</taxon>
        <taxon>Phyllobacteriaceae</taxon>
        <taxon>Nitratireductor</taxon>
    </lineage>
</organism>
<dbReference type="SUPFAM" id="SSF46785">
    <property type="entry name" value="Winged helix' DNA-binding domain"/>
    <property type="match status" value="1"/>
</dbReference>
<dbReference type="AlphaFoldDB" id="K2NXU2"/>
<evidence type="ECO:0000313" key="6">
    <source>
        <dbReference type="EMBL" id="EKF44030.1"/>
    </source>
</evidence>
<dbReference type="RefSeq" id="WP_009756164.1">
    <property type="nucleotide sequence ID" value="NZ_AMSI01000002.1"/>
</dbReference>
<dbReference type="OrthoDB" id="9791253at2"/>
<sequence length="306" mass="33978">MRTLDMKTFVALARNRHFGRTAEELNTTQPAISSRLAALESELKSRLINRGDGSFSLTADGEEVLHRFEAILADIDRLKGSLQGEAAPALEPLRIGAIDSISSTWMPHLIDSLHQTFPNLKIELTVDGTKHLVQGMGKGEFDVIFSLHPVLDDGFRSFTSCILQMVWAGSPKLIDPHKTYSVAELADLPIISFPRNSPPYQMIAPYFHDEQALASKLTSCNSLYAIINLLIDGFGVGAIPAVTIRRELKMGLLHQVRVAKRFPPMHIVATYQASTHQDFIRKVINQARISAARFCASVEPEMAWMD</sequence>
<dbReference type="PANTHER" id="PTHR30126">
    <property type="entry name" value="HTH-TYPE TRANSCRIPTIONAL REGULATOR"/>
    <property type="match status" value="1"/>
</dbReference>
<dbReference type="SUPFAM" id="SSF53850">
    <property type="entry name" value="Periplasmic binding protein-like II"/>
    <property type="match status" value="1"/>
</dbReference>
<proteinExistence type="inferred from homology"/>
<evidence type="ECO:0000259" key="5">
    <source>
        <dbReference type="PROSITE" id="PS50931"/>
    </source>
</evidence>
<evidence type="ECO:0000256" key="4">
    <source>
        <dbReference type="ARBA" id="ARBA00023163"/>
    </source>
</evidence>
<dbReference type="InterPro" id="IPR036390">
    <property type="entry name" value="WH_DNA-bd_sf"/>
</dbReference>
<dbReference type="GO" id="GO:0000976">
    <property type="term" value="F:transcription cis-regulatory region binding"/>
    <property type="evidence" value="ECO:0007669"/>
    <property type="project" value="TreeGrafter"/>
</dbReference>
<keyword evidence="3" id="KW-0238">DNA-binding</keyword>
<comment type="similarity">
    <text evidence="1">Belongs to the LysR transcriptional regulatory family.</text>
</comment>
<dbReference type="eggNOG" id="COG0583">
    <property type="taxonomic scope" value="Bacteria"/>
</dbReference>
<dbReference type="Pfam" id="PF00126">
    <property type="entry name" value="HTH_1"/>
    <property type="match status" value="1"/>
</dbReference>
<accession>K2NXU2</accession>
<keyword evidence="2" id="KW-0805">Transcription regulation</keyword>
<reference evidence="6 7" key="1">
    <citation type="journal article" date="2012" name="J. Bacteriol.">
        <title>Genome Sequence of Nitratireductor indicus Type Strain C115.</title>
        <authorList>
            <person name="Lai Q."/>
            <person name="Li G."/>
            <person name="Yu Z."/>
            <person name="Shao Z."/>
        </authorList>
    </citation>
    <scope>NUCLEOTIDE SEQUENCE [LARGE SCALE GENOMIC DNA]</scope>
    <source>
        <strain evidence="6 7">C115</strain>
    </source>
</reference>
<dbReference type="Proteomes" id="UP000007374">
    <property type="component" value="Unassembled WGS sequence"/>
</dbReference>
<dbReference type="PRINTS" id="PR00039">
    <property type="entry name" value="HTHLYSR"/>
</dbReference>
<dbReference type="GO" id="GO:0003700">
    <property type="term" value="F:DNA-binding transcription factor activity"/>
    <property type="evidence" value="ECO:0007669"/>
    <property type="project" value="InterPro"/>
</dbReference>
<dbReference type="Gene3D" id="1.10.10.10">
    <property type="entry name" value="Winged helix-like DNA-binding domain superfamily/Winged helix DNA-binding domain"/>
    <property type="match status" value="1"/>
</dbReference>
<comment type="caution">
    <text evidence="6">The sequence shown here is derived from an EMBL/GenBank/DDBJ whole genome shotgun (WGS) entry which is preliminary data.</text>
</comment>